<proteinExistence type="predicted"/>
<comment type="cofactor">
    <cofactor evidence="1">
        <name>Mg(2+)</name>
        <dbReference type="ChEBI" id="CHEBI:18420"/>
    </cofactor>
</comment>
<dbReference type="EMBL" id="JBHTLP010000008">
    <property type="protein sequence ID" value="MFD1141845.1"/>
    <property type="molecule type" value="Genomic_DNA"/>
</dbReference>
<dbReference type="InterPro" id="IPR014883">
    <property type="entry name" value="VRR_NUC"/>
</dbReference>
<feature type="domain" description="VRR-NUC" evidence="4">
    <location>
        <begin position="30"/>
        <end position="109"/>
    </location>
</feature>
<name>A0ABW3QM41_9BACT</name>
<dbReference type="Proteomes" id="UP001597116">
    <property type="component" value="Unassembled WGS sequence"/>
</dbReference>
<gene>
    <name evidence="5" type="ORF">ACFQ4C_12030</name>
</gene>
<comment type="caution">
    <text evidence="5">The sequence shown here is derived from an EMBL/GenBank/DDBJ whole genome shotgun (WGS) entry which is preliminary data.</text>
</comment>
<dbReference type="RefSeq" id="WP_265992339.1">
    <property type="nucleotide sequence ID" value="NZ_CP110973.1"/>
</dbReference>
<evidence type="ECO:0000259" key="4">
    <source>
        <dbReference type="SMART" id="SM00990"/>
    </source>
</evidence>
<dbReference type="SUPFAM" id="SSF52980">
    <property type="entry name" value="Restriction endonuclease-like"/>
    <property type="match status" value="1"/>
</dbReference>
<dbReference type="InterPro" id="IPR011856">
    <property type="entry name" value="tRNA_endonuc-like_dom_sf"/>
</dbReference>
<dbReference type="InterPro" id="IPR011335">
    <property type="entry name" value="Restrct_endonuc-II-like"/>
</dbReference>
<accession>A0ABW3QM41</accession>
<reference evidence="6" key="1">
    <citation type="journal article" date="2019" name="Int. J. Syst. Evol. Microbiol.">
        <title>The Global Catalogue of Microorganisms (GCM) 10K type strain sequencing project: providing services to taxonomists for standard genome sequencing and annotation.</title>
        <authorList>
            <consortium name="The Broad Institute Genomics Platform"/>
            <consortium name="The Broad Institute Genome Sequencing Center for Infectious Disease"/>
            <person name="Wu L."/>
            <person name="Ma J."/>
        </authorList>
    </citation>
    <scope>NUCLEOTIDE SEQUENCE [LARGE SCALE GENOMIC DNA]</scope>
    <source>
        <strain evidence="6">CCUG 55608</strain>
    </source>
</reference>
<keyword evidence="6" id="KW-1185">Reference proteome</keyword>
<sequence length="136" mass="15204">MKAAYVPKTKFSDKTANDLTQAAIRSIQLLFEDSFATRLSSTGTYRQDVGRFVPSQQRKGLPDIFGVVEGLAVFIEIKMPGDRLSADQVQTITELRAAGAWVLIASNYEDVYNSLTVDFREHIFNHYALGRTLPES</sequence>
<evidence type="ECO:0000313" key="5">
    <source>
        <dbReference type="EMBL" id="MFD1141845.1"/>
    </source>
</evidence>
<protein>
    <submittedName>
        <fullName evidence="5">VRR-NUC domain-containing protein</fullName>
    </submittedName>
</protein>
<keyword evidence="2" id="KW-0540">Nuclease</keyword>
<dbReference type="SMART" id="SM00990">
    <property type="entry name" value="VRR_NUC"/>
    <property type="match status" value="1"/>
</dbReference>
<dbReference type="Gene3D" id="3.40.1350.10">
    <property type="match status" value="1"/>
</dbReference>
<evidence type="ECO:0000313" key="6">
    <source>
        <dbReference type="Proteomes" id="UP001597116"/>
    </source>
</evidence>
<dbReference type="Pfam" id="PF08774">
    <property type="entry name" value="VRR_NUC"/>
    <property type="match status" value="1"/>
</dbReference>
<evidence type="ECO:0000256" key="2">
    <source>
        <dbReference type="ARBA" id="ARBA00022722"/>
    </source>
</evidence>
<keyword evidence="3" id="KW-0378">Hydrolase</keyword>
<organism evidence="5 6">
    <name type="scientific">Larkinella insperata</name>
    <dbReference type="NCBI Taxonomy" id="332158"/>
    <lineage>
        <taxon>Bacteria</taxon>
        <taxon>Pseudomonadati</taxon>
        <taxon>Bacteroidota</taxon>
        <taxon>Cytophagia</taxon>
        <taxon>Cytophagales</taxon>
        <taxon>Spirosomataceae</taxon>
        <taxon>Larkinella</taxon>
    </lineage>
</organism>
<evidence type="ECO:0000256" key="3">
    <source>
        <dbReference type="ARBA" id="ARBA00022801"/>
    </source>
</evidence>
<evidence type="ECO:0000256" key="1">
    <source>
        <dbReference type="ARBA" id="ARBA00001946"/>
    </source>
</evidence>